<reference evidence="2" key="1">
    <citation type="submission" date="2020-09" db="EMBL/GenBank/DDBJ databases">
        <title>Genome-Enabled Discovery of Anthraquinone Biosynthesis in Senna tora.</title>
        <authorList>
            <person name="Kang S.-H."/>
            <person name="Pandey R.P."/>
            <person name="Lee C.-M."/>
            <person name="Sim J.-S."/>
            <person name="Jeong J.-T."/>
            <person name="Choi B.-S."/>
            <person name="Jung M."/>
            <person name="Ginzburg D."/>
            <person name="Zhao K."/>
            <person name="Won S.Y."/>
            <person name="Oh T.-J."/>
            <person name="Yu Y."/>
            <person name="Kim N.-H."/>
            <person name="Lee O.R."/>
            <person name="Lee T.-H."/>
            <person name="Bashyal P."/>
            <person name="Kim T.-S."/>
            <person name="Lee W.-H."/>
            <person name="Kawkins C."/>
            <person name="Kim C.-K."/>
            <person name="Kim J.S."/>
            <person name="Ahn B.O."/>
            <person name="Rhee S.Y."/>
            <person name="Sohng J.K."/>
        </authorList>
    </citation>
    <scope>NUCLEOTIDE SEQUENCE</scope>
    <source>
        <tissue evidence="2">Leaf</tissue>
    </source>
</reference>
<dbReference type="Proteomes" id="UP000634136">
    <property type="component" value="Unassembled WGS sequence"/>
</dbReference>
<name>A0A834XGN2_9FABA</name>
<dbReference type="OrthoDB" id="1420211at2759"/>
<dbReference type="EMBL" id="JAAIUW010000001">
    <property type="protein sequence ID" value="KAF7843937.1"/>
    <property type="molecule type" value="Genomic_DNA"/>
</dbReference>
<sequence length="286" mass="33662">MILRDFIVEEGVWNLRKLETHLLREIVDIIRNMWDPNVILGEDKVRWKYSGDGEFSVSSAYKAISKNDEESSRDDVWKRIWNWRGPQRIKTFLWLLKKGKLFTNEQRRKRKFTFGGSCPRCSFDCESNLHMIRDCKVVLHEWKKIIPAKHWVSFFNLDLEDWICFNLSNKISSVDGVAAWLLWKKRNDFVFGSQENNFGDFCTRVKILAREYGKPFVRSNRVGGSENYLDFLSDGGSQRCLWVESDSLCAINTIDKGCEVTHICSGVVNMVKDLLNRDWRVRIEKM</sequence>
<proteinExistence type="predicted"/>
<organism evidence="2 3">
    <name type="scientific">Senna tora</name>
    <dbReference type="NCBI Taxonomy" id="362788"/>
    <lineage>
        <taxon>Eukaryota</taxon>
        <taxon>Viridiplantae</taxon>
        <taxon>Streptophyta</taxon>
        <taxon>Embryophyta</taxon>
        <taxon>Tracheophyta</taxon>
        <taxon>Spermatophyta</taxon>
        <taxon>Magnoliopsida</taxon>
        <taxon>eudicotyledons</taxon>
        <taxon>Gunneridae</taxon>
        <taxon>Pentapetalae</taxon>
        <taxon>rosids</taxon>
        <taxon>fabids</taxon>
        <taxon>Fabales</taxon>
        <taxon>Fabaceae</taxon>
        <taxon>Caesalpinioideae</taxon>
        <taxon>Cassia clade</taxon>
        <taxon>Senna</taxon>
    </lineage>
</organism>
<evidence type="ECO:0000259" key="1">
    <source>
        <dbReference type="Pfam" id="PF13966"/>
    </source>
</evidence>
<gene>
    <name evidence="2" type="ORF">G2W53_000842</name>
</gene>
<feature type="domain" description="Reverse transcriptase zinc-binding" evidence="1">
    <location>
        <begin position="55"/>
        <end position="142"/>
    </location>
</feature>
<keyword evidence="3" id="KW-1185">Reference proteome</keyword>
<dbReference type="AlphaFoldDB" id="A0A834XGN2"/>
<accession>A0A834XGN2</accession>
<comment type="caution">
    <text evidence="2">The sequence shown here is derived from an EMBL/GenBank/DDBJ whole genome shotgun (WGS) entry which is preliminary data.</text>
</comment>
<protein>
    <recommendedName>
        <fullName evidence="1">Reverse transcriptase zinc-binding domain-containing protein</fullName>
    </recommendedName>
</protein>
<evidence type="ECO:0000313" key="3">
    <source>
        <dbReference type="Proteomes" id="UP000634136"/>
    </source>
</evidence>
<dbReference type="InterPro" id="IPR026960">
    <property type="entry name" value="RVT-Znf"/>
</dbReference>
<evidence type="ECO:0000313" key="2">
    <source>
        <dbReference type="EMBL" id="KAF7843937.1"/>
    </source>
</evidence>
<dbReference type="Pfam" id="PF13966">
    <property type="entry name" value="zf-RVT"/>
    <property type="match status" value="1"/>
</dbReference>